<dbReference type="SUPFAM" id="SSF51445">
    <property type="entry name" value="(Trans)glycosidases"/>
    <property type="match status" value="1"/>
</dbReference>
<sequence>MSHETTDIEYLFQDPKIHLDERVRDLVSRLTLEEKIESMLQYQPAIDRLGVAAYKHGTEAAHGIAWLGEATSFPQPVGLACTWDTELMRQIGSVIGDEARVYYRRDPKLNGLTLWAPTVDMERDPRWGRNEEAYGEDPYLTGELSKELVKGIQGDHPVYLKAVATLKHFLGNNNEVDRGSGSSSIDPRNLREYYLRAFEKPFTEGGAQSMMTSYNLINGTPATLYHGVNDIVRGEWGMDGFVVSDAGDVMGIANDHQYYDSHTPGVAESIRAGIDSITDDAELSKQAIREALAQGTLEEADLDRALFHTFRVRFRLGEFDPAADNPYALIGEEHLMTEQARELSLRAAREQVVLLKNERGLLPLDPAQCGKVAVIGTLGNEVYRDWYSGTLPYRVTPLEAIRAKLESEDTKERVMYRDAKDRVVLTAAADGAKLTVDPSGEMRLSHDGEPTVLTMTDWGYGSVTLADEHLGAYMTSDEETLRVTAEEAYGWYVKEVFGLTPVEKGKCVWTTWNGKPVVAGAEGSLKAVETTSSVPNAVAGNASTVSTASGQGHATFQVETVSDGLAEAIAAAQAADTAIVFVGNHPLINGKEENDRPGLELAASQQRLIEEVYRVNPNTIVVLTGSYPFAIPWVQEHIPAIVYTSHAGQEHGTAVADVLFGDYAPAGRLNMTWYQSEEQLGDIKDYDIIRGGRTYQYYEGEPLYAFGHGLTYSPFEYSKLRTNAQASGASEWAATEDGAGNVSSIAALDATDTLQVWVDVTHRGVAAGEEVVQLYVRPGASRVKRPLKTLCGFQRVRLEPGETRTIAFTIQVKDWAIWDVTRDRYCVEAGEYTLLAGASSTDIRLEHPVNVRGEVIPPRQAGRSIRAENFDDCANILLDESKEQTEACVRPYSPQYPGWIAFHGVEWGTASTAEFQCRVSGNSSDAVIELSLDTPDSEAVACMNVGNTGGAQAWMTLAEALCPISGVHDVYLWLSGEVRLSHFILDACCSIGDSGPQA</sequence>
<dbReference type="PANTHER" id="PTHR42721:SF3">
    <property type="entry name" value="BETA-D-XYLOSIDASE 5-RELATED"/>
    <property type="match status" value="1"/>
</dbReference>
<dbReference type="Gene3D" id="2.60.40.10">
    <property type="entry name" value="Immunoglobulins"/>
    <property type="match status" value="1"/>
</dbReference>
<dbReference type="RefSeq" id="WP_094153504.1">
    <property type="nucleotide sequence ID" value="NZ_CP020028.1"/>
</dbReference>
<evidence type="ECO:0000259" key="5">
    <source>
        <dbReference type="PROSITE" id="PS51175"/>
    </source>
</evidence>
<evidence type="ECO:0000256" key="1">
    <source>
        <dbReference type="ARBA" id="ARBA00005336"/>
    </source>
</evidence>
<dbReference type="PRINTS" id="PR00133">
    <property type="entry name" value="GLHYDRLASE3"/>
</dbReference>
<organism evidence="6 7">
    <name type="scientific">Paenibacillus kribbensis</name>
    <dbReference type="NCBI Taxonomy" id="172713"/>
    <lineage>
        <taxon>Bacteria</taxon>
        <taxon>Bacillati</taxon>
        <taxon>Bacillota</taxon>
        <taxon>Bacilli</taxon>
        <taxon>Bacillales</taxon>
        <taxon>Paenibacillaceae</taxon>
        <taxon>Paenibacillus</taxon>
    </lineage>
</organism>
<dbReference type="CDD" id="cd04084">
    <property type="entry name" value="CBM6_xylanase-like"/>
    <property type="match status" value="1"/>
</dbReference>
<dbReference type="InterPro" id="IPR017853">
    <property type="entry name" value="GH"/>
</dbReference>
<dbReference type="EMBL" id="CP020028">
    <property type="protein sequence ID" value="ASR45458.1"/>
    <property type="molecule type" value="Genomic_DNA"/>
</dbReference>
<proteinExistence type="inferred from homology"/>
<dbReference type="SMART" id="SM00606">
    <property type="entry name" value="CBD_IV"/>
    <property type="match status" value="1"/>
</dbReference>
<dbReference type="PANTHER" id="PTHR42721">
    <property type="entry name" value="SUGAR HYDROLASE-RELATED"/>
    <property type="match status" value="1"/>
</dbReference>
<dbReference type="GO" id="GO:0045493">
    <property type="term" value="P:xylan catabolic process"/>
    <property type="evidence" value="ECO:0007669"/>
    <property type="project" value="InterPro"/>
</dbReference>
<dbReference type="KEGG" id="pkb:B4V02_01425"/>
<keyword evidence="7" id="KW-1185">Reference proteome</keyword>
<dbReference type="Pfam" id="PF03422">
    <property type="entry name" value="CBM_6"/>
    <property type="match status" value="1"/>
</dbReference>
<dbReference type="PROSITE" id="PS51175">
    <property type="entry name" value="CBM6"/>
    <property type="match status" value="1"/>
</dbReference>
<dbReference type="InterPro" id="IPR005084">
    <property type="entry name" value="CBM6"/>
</dbReference>
<feature type="domain" description="CBM6" evidence="5">
    <location>
        <begin position="863"/>
        <end position="986"/>
    </location>
</feature>
<dbReference type="Gene3D" id="3.40.50.1700">
    <property type="entry name" value="Glycoside hydrolase family 3 C-terminal domain"/>
    <property type="match status" value="1"/>
</dbReference>
<dbReference type="InterPro" id="IPR002772">
    <property type="entry name" value="Glyco_hydro_3_C"/>
</dbReference>
<dbReference type="Proteomes" id="UP000214666">
    <property type="component" value="Chromosome"/>
</dbReference>
<dbReference type="Gene3D" id="2.60.120.260">
    <property type="entry name" value="Galactose-binding domain-like"/>
    <property type="match status" value="1"/>
</dbReference>
<dbReference type="InterPro" id="IPR001764">
    <property type="entry name" value="Glyco_hydro_3_N"/>
</dbReference>
<evidence type="ECO:0000256" key="2">
    <source>
        <dbReference type="ARBA" id="ARBA00022729"/>
    </source>
</evidence>
<dbReference type="InterPro" id="IPR006584">
    <property type="entry name" value="Cellulose-bd_IV"/>
</dbReference>
<dbReference type="STRING" id="172713.GCA_001705305_02838"/>
<keyword evidence="4" id="KW-0326">Glycosidase</keyword>
<evidence type="ECO:0000313" key="6">
    <source>
        <dbReference type="EMBL" id="ASR45458.1"/>
    </source>
</evidence>
<dbReference type="AlphaFoldDB" id="A0A222WHB5"/>
<evidence type="ECO:0000313" key="7">
    <source>
        <dbReference type="Proteomes" id="UP000214666"/>
    </source>
</evidence>
<keyword evidence="3 4" id="KW-0378">Hydrolase</keyword>
<reference evidence="6 7" key="1">
    <citation type="submission" date="2017-03" db="EMBL/GenBank/DDBJ databases">
        <title>Complete genome sequence of Paenibacillus Kribbensis producing bioflocculants.</title>
        <authorList>
            <person name="Lee H.-G."/>
            <person name="Oh H.-M."/>
        </authorList>
    </citation>
    <scope>NUCLEOTIDE SEQUENCE [LARGE SCALE GENOMIC DNA]</scope>
    <source>
        <strain evidence="6 7">AM49</strain>
    </source>
</reference>
<dbReference type="InterPro" id="IPR008979">
    <property type="entry name" value="Galactose-bd-like_sf"/>
</dbReference>
<dbReference type="SMART" id="SM01217">
    <property type="entry name" value="Fn3_like"/>
    <property type="match status" value="1"/>
</dbReference>
<dbReference type="Pfam" id="PF01915">
    <property type="entry name" value="Glyco_hydro_3_C"/>
    <property type="match status" value="1"/>
</dbReference>
<dbReference type="SUPFAM" id="SSF52279">
    <property type="entry name" value="Beta-D-glucan exohydrolase, C-terminal domain"/>
    <property type="match status" value="1"/>
</dbReference>
<evidence type="ECO:0000256" key="3">
    <source>
        <dbReference type="ARBA" id="ARBA00022801"/>
    </source>
</evidence>
<dbReference type="InterPro" id="IPR036881">
    <property type="entry name" value="Glyco_hydro_3_C_sf"/>
</dbReference>
<protein>
    <submittedName>
        <fullName evidence="6">Beta-glucosidase</fullName>
    </submittedName>
</protein>
<dbReference type="GO" id="GO:0046556">
    <property type="term" value="F:alpha-L-arabinofuranosidase activity"/>
    <property type="evidence" value="ECO:0007669"/>
    <property type="project" value="TreeGrafter"/>
</dbReference>
<dbReference type="InterPro" id="IPR013783">
    <property type="entry name" value="Ig-like_fold"/>
</dbReference>
<name>A0A222WHB5_9BACL</name>
<dbReference type="Pfam" id="PF00933">
    <property type="entry name" value="Glyco_hydro_3"/>
    <property type="match status" value="1"/>
</dbReference>
<dbReference type="GO" id="GO:0030246">
    <property type="term" value="F:carbohydrate binding"/>
    <property type="evidence" value="ECO:0007669"/>
    <property type="project" value="InterPro"/>
</dbReference>
<dbReference type="InterPro" id="IPR036962">
    <property type="entry name" value="Glyco_hydro_3_N_sf"/>
</dbReference>
<comment type="similarity">
    <text evidence="1 4">Belongs to the glycosyl hydrolase 3 family.</text>
</comment>
<gene>
    <name evidence="6" type="ORF">B4V02_01425</name>
</gene>
<dbReference type="GO" id="GO:0031222">
    <property type="term" value="P:arabinan catabolic process"/>
    <property type="evidence" value="ECO:0007669"/>
    <property type="project" value="TreeGrafter"/>
</dbReference>
<dbReference type="PROSITE" id="PS00775">
    <property type="entry name" value="GLYCOSYL_HYDROL_F3"/>
    <property type="match status" value="1"/>
</dbReference>
<accession>A0A222WHB5</accession>
<keyword evidence="2" id="KW-0732">Signal</keyword>
<dbReference type="InterPro" id="IPR026891">
    <property type="entry name" value="Fn3-like"/>
</dbReference>
<evidence type="ECO:0000256" key="4">
    <source>
        <dbReference type="RuleBase" id="RU361161"/>
    </source>
</evidence>
<dbReference type="GO" id="GO:0009044">
    <property type="term" value="F:xylan 1,4-beta-xylosidase activity"/>
    <property type="evidence" value="ECO:0007669"/>
    <property type="project" value="InterPro"/>
</dbReference>
<dbReference type="CDD" id="cd23343">
    <property type="entry name" value="beta-trefoil_FSCN_BglX-like"/>
    <property type="match status" value="1"/>
</dbReference>
<dbReference type="SUPFAM" id="SSF49785">
    <property type="entry name" value="Galactose-binding domain-like"/>
    <property type="match status" value="1"/>
</dbReference>
<dbReference type="Pfam" id="PF14310">
    <property type="entry name" value="Fn3-like"/>
    <property type="match status" value="1"/>
</dbReference>
<dbReference type="InterPro" id="IPR019800">
    <property type="entry name" value="Glyco_hydro_3_AS"/>
</dbReference>
<dbReference type="InterPro" id="IPR044993">
    <property type="entry name" value="BXL"/>
</dbReference>
<dbReference type="OrthoDB" id="9805821at2"/>
<dbReference type="GO" id="GO:0008422">
    <property type="term" value="F:beta-glucosidase activity"/>
    <property type="evidence" value="ECO:0007669"/>
    <property type="project" value="UniProtKB-ARBA"/>
</dbReference>
<dbReference type="FunFam" id="2.60.40.10:FF:000495">
    <property type="entry name" value="Periplasmic beta-glucosidase"/>
    <property type="match status" value="1"/>
</dbReference>
<dbReference type="Gene3D" id="2.60.120.380">
    <property type="match status" value="1"/>
</dbReference>
<dbReference type="Gene3D" id="3.20.20.300">
    <property type="entry name" value="Glycoside hydrolase, family 3, N-terminal domain"/>
    <property type="match status" value="1"/>
</dbReference>